<sequence>MPVVTPTPVVIAEAETTLAKEYKEFKKAMETARRQKKIANRLKKLRVRLKDTTIPAKVYKTGTIQNQEHNLTKLPQEVRAMIFKALPLNADRASLALTCKIQAASYEELKAEKNKKDYDHQVPKRSLRIHRLQMLVRIRDTMPRQYRLCYTCLQFIDTEHLDNKGTWGGDPMQVQGLKADKAAMVKGPRCPLCVAAERLETAKHKSTYKKYLALADSCSLKK</sequence>
<dbReference type="AlphaFoldDB" id="A0A0D2CF50"/>
<name>A0A0D2CF50_9EURO</name>
<dbReference type="RefSeq" id="XP_016242410.1">
    <property type="nucleotide sequence ID" value="XM_016399598.1"/>
</dbReference>
<dbReference type="Proteomes" id="UP000054466">
    <property type="component" value="Unassembled WGS sequence"/>
</dbReference>
<evidence type="ECO:0000313" key="2">
    <source>
        <dbReference type="Proteomes" id="UP000054466"/>
    </source>
</evidence>
<protein>
    <submittedName>
        <fullName evidence="1">Uncharacterized protein</fullName>
    </submittedName>
</protein>
<dbReference type="OrthoDB" id="4112164at2759"/>
<reference evidence="1 2" key="1">
    <citation type="submission" date="2015-01" db="EMBL/GenBank/DDBJ databases">
        <title>The Genome Sequence of Cladophialophora immunda CBS83496.</title>
        <authorList>
            <consortium name="The Broad Institute Genomics Platform"/>
            <person name="Cuomo C."/>
            <person name="de Hoog S."/>
            <person name="Gorbushina A."/>
            <person name="Stielow B."/>
            <person name="Teixiera M."/>
            <person name="Abouelleil A."/>
            <person name="Chapman S.B."/>
            <person name="Priest M."/>
            <person name="Young S.K."/>
            <person name="Wortman J."/>
            <person name="Nusbaum C."/>
            <person name="Birren B."/>
        </authorList>
    </citation>
    <scope>NUCLEOTIDE SEQUENCE [LARGE SCALE GENOMIC DNA]</scope>
    <source>
        <strain evidence="1 2">CBS 83496</strain>
    </source>
</reference>
<dbReference type="EMBL" id="KN847047">
    <property type="protein sequence ID" value="KIW22194.1"/>
    <property type="molecule type" value="Genomic_DNA"/>
</dbReference>
<dbReference type="VEuPathDB" id="FungiDB:PV07_12105"/>
<dbReference type="HOGENOM" id="CLU_102618_0_0_1"/>
<dbReference type="GeneID" id="27351299"/>
<organism evidence="1 2">
    <name type="scientific">Cladophialophora immunda</name>
    <dbReference type="NCBI Taxonomy" id="569365"/>
    <lineage>
        <taxon>Eukaryota</taxon>
        <taxon>Fungi</taxon>
        <taxon>Dikarya</taxon>
        <taxon>Ascomycota</taxon>
        <taxon>Pezizomycotina</taxon>
        <taxon>Eurotiomycetes</taxon>
        <taxon>Chaetothyriomycetidae</taxon>
        <taxon>Chaetothyriales</taxon>
        <taxon>Herpotrichiellaceae</taxon>
        <taxon>Cladophialophora</taxon>
    </lineage>
</organism>
<gene>
    <name evidence="1" type="ORF">PV07_12105</name>
</gene>
<evidence type="ECO:0000313" key="1">
    <source>
        <dbReference type="EMBL" id="KIW22194.1"/>
    </source>
</evidence>
<proteinExistence type="predicted"/>
<keyword evidence="2" id="KW-1185">Reference proteome</keyword>
<accession>A0A0D2CF50</accession>